<keyword evidence="12" id="KW-1133">Transmembrane helix</keyword>
<dbReference type="FunFam" id="1.10.287.130:FF:000001">
    <property type="entry name" value="Two-component sensor histidine kinase"/>
    <property type="match status" value="1"/>
</dbReference>
<evidence type="ECO:0000256" key="2">
    <source>
        <dbReference type="ARBA" id="ARBA00004236"/>
    </source>
</evidence>
<dbReference type="EMBL" id="CP016268">
    <property type="protein sequence ID" value="ANO53075.1"/>
    <property type="molecule type" value="Genomic_DNA"/>
</dbReference>
<dbReference type="Pfam" id="PF02518">
    <property type="entry name" value="HATPase_c"/>
    <property type="match status" value="1"/>
</dbReference>
<evidence type="ECO:0000256" key="5">
    <source>
        <dbReference type="ARBA" id="ARBA00022475"/>
    </source>
</evidence>
<dbReference type="Pfam" id="PF11808">
    <property type="entry name" value="PhoR"/>
    <property type="match status" value="1"/>
</dbReference>
<dbReference type="PANTHER" id="PTHR45453">
    <property type="entry name" value="PHOSPHATE REGULON SENSOR PROTEIN PHOR"/>
    <property type="match status" value="1"/>
</dbReference>
<dbReference type="AlphaFoldDB" id="A0A193LKI9"/>
<dbReference type="InterPro" id="IPR050351">
    <property type="entry name" value="BphY/WalK/GraS-like"/>
</dbReference>
<evidence type="ECO:0000259" key="14">
    <source>
        <dbReference type="PROSITE" id="PS50109"/>
    </source>
</evidence>
<dbReference type="PRINTS" id="PR00344">
    <property type="entry name" value="BCTRLSENSOR"/>
</dbReference>
<proteinExistence type="predicted"/>
<dbReference type="InterPro" id="IPR036890">
    <property type="entry name" value="HATPase_C_sf"/>
</dbReference>
<dbReference type="SMART" id="SM00387">
    <property type="entry name" value="HATPase_c"/>
    <property type="match status" value="1"/>
</dbReference>
<keyword evidence="9" id="KW-0547">Nucleotide-binding</keyword>
<dbReference type="SMART" id="SM00388">
    <property type="entry name" value="HisKA"/>
    <property type="match status" value="1"/>
</dbReference>
<dbReference type="InterPro" id="IPR003661">
    <property type="entry name" value="HisK_dim/P_dom"/>
</dbReference>
<dbReference type="SUPFAM" id="SSF55785">
    <property type="entry name" value="PYP-like sensor domain (PAS domain)"/>
    <property type="match status" value="1"/>
</dbReference>
<evidence type="ECO:0000313" key="15">
    <source>
        <dbReference type="EMBL" id="ANO53075.1"/>
    </source>
</evidence>
<dbReference type="InterPro" id="IPR035965">
    <property type="entry name" value="PAS-like_dom_sf"/>
</dbReference>
<dbReference type="InterPro" id="IPR036097">
    <property type="entry name" value="HisK_dim/P_sf"/>
</dbReference>
<dbReference type="GO" id="GO:0016036">
    <property type="term" value="P:cellular response to phosphate starvation"/>
    <property type="evidence" value="ECO:0007669"/>
    <property type="project" value="TreeGrafter"/>
</dbReference>
<evidence type="ECO:0000256" key="1">
    <source>
        <dbReference type="ARBA" id="ARBA00000085"/>
    </source>
</evidence>
<dbReference type="PANTHER" id="PTHR45453:SF1">
    <property type="entry name" value="PHOSPHATE REGULON SENSOR PROTEIN PHOR"/>
    <property type="match status" value="1"/>
</dbReference>
<evidence type="ECO:0000256" key="3">
    <source>
        <dbReference type="ARBA" id="ARBA00012438"/>
    </source>
</evidence>
<dbReference type="Proteomes" id="UP000092695">
    <property type="component" value="Chromosome"/>
</dbReference>
<keyword evidence="13" id="KW-0902">Two-component regulatory system</keyword>
<dbReference type="PROSITE" id="PS50109">
    <property type="entry name" value="HIS_KIN"/>
    <property type="match status" value="1"/>
</dbReference>
<dbReference type="InterPro" id="IPR004358">
    <property type="entry name" value="Sig_transdc_His_kin-like_C"/>
</dbReference>
<sequence length="422" mass="46849">MAIGWLYDAPLVGLLVASLLALAHQIRQLLTFERALMSDRLDDAQLGDGIWSQLLSRVSYFRQRSRKYKRRHRLLLKEVRNSTNAMPDGGIVLNRDFEIVLSNQAAETMIGVRMPQDRGQRIDNILRDPVFVAYLKSANRAPAIELASPLSDEVWLSCRLVPFGAEQHLLLIRDVTETIRVNRMRRDFVANASHELRSPLTVISGYLDTLSDDPDMPNDWQRPLAQMRTQAERMNRVVAELLELSRLENPRSMRDEQDIDVGAVLAFARRGYAGEPGVPEIVIEAPLTARLHGVSAEIETVVSNLLANAIRHTPAEGRITLSWMSAADGGACLSVTDTGEGVPEEYIPRLTERFFRVDSGRSRDAGGVGLGLAIVKHALMRHDAQLDIKSTPGEGSRFSCNFPAARVIAAEPVPIDAKRGGH</sequence>
<dbReference type="Gene3D" id="3.30.450.20">
    <property type="entry name" value="PAS domain"/>
    <property type="match status" value="1"/>
</dbReference>
<evidence type="ECO:0000256" key="13">
    <source>
        <dbReference type="ARBA" id="ARBA00023012"/>
    </source>
</evidence>
<gene>
    <name evidence="15" type="ORF">BA177_07490</name>
</gene>
<keyword evidence="6" id="KW-0597">Phosphoprotein</keyword>
<dbReference type="InterPro" id="IPR021766">
    <property type="entry name" value="PhoR_N"/>
</dbReference>
<evidence type="ECO:0000313" key="16">
    <source>
        <dbReference type="Proteomes" id="UP000092695"/>
    </source>
</evidence>
<name>A0A193LKI9_9GAMM</name>
<dbReference type="GO" id="GO:0005524">
    <property type="term" value="F:ATP binding"/>
    <property type="evidence" value="ECO:0007669"/>
    <property type="project" value="UniProtKB-KW"/>
</dbReference>
<comment type="subcellular location">
    <subcellularLocation>
        <location evidence="2">Cell membrane</location>
    </subcellularLocation>
</comment>
<dbReference type="STRING" id="1548547.BA177_07490"/>
<dbReference type="Gene3D" id="1.10.287.130">
    <property type="match status" value="1"/>
</dbReference>
<evidence type="ECO:0000256" key="12">
    <source>
        <dbReference type="ARBA" id="ARBA00022989"/>
    </source>
</evidence>
<dbReference type="GO" id="GO:0005886">
    <property type="term" value="C:plasma membrane"/>
    <property type="evidence" value="ECO:0007669"/>
    <property type="project" value="UniProtKB-SubCell"/>
</dbReference>
<comment type="catalytic activity">
    <reaction evidence="1">
        <text>ATP + protein L-histidine = ADP + protein N-phospho-L-histidine.</text>
        <dbReference type="EC" id="2.7.13.3"/>
    </reaction>
</comment>
<keyword evidence="7" id="KW-0808">Transferase</keyword>
<feature type="domain" description="Histidine kinase" evidence="14">
    <location>
        <begin position="191"/>
        <end position="406"/>
    </location>
</feature>
<keyword evidence="10 15" id="KW-0418">Kinase</keyword>
<dbReference type="SUPFAM" id="SSF55874">
    <property type="entry name" value="ATPase domain of HSP90 chaperone/DNA topoisomerase II/histidine kinase"/>
    <property type="match status" value="1"/>
</dbReference>
<evidence type="ECO:0000256" key="9">
    <source>
        <dbReference type="ARBA" id="ARBA00022741"/>
    </source>
</evidence>
<dbReference type="KEGG" id="woc:BA177_07490"/>
<evidence type="ECO:0000256" key="10">
    <source>
        <dbReference type="ARBA" id="ARBA00022777"/>
    </source>
</evidence>
<dbReference type="SUPFAM" id="SSF47384">
    <property type="entry name" value="Homodimeric domain of signal transducing histidine kinase"/>
    <property type="match status" value="1"/>
</dbReference>
<organism evidence="15 16">
    <name type="scientific">Woeseia oceani</name>
    <dbReference type="NCBI Taxonomy" id="1548547"/>
    <lineage>
        <taxon>Bacteria</taxon>
        <taxon>Pseudomonadati</taxon>
        <taxon>Pseudomonadota</taxon>
        <taxon>Gammaproteobacteria</taxon>
        <taxon>Woeseiales</taxon>
        <taxon>Woeseiaceae</taxon>
        <taxon>Woeseia</taxon>
    </lineage>
</organism>
<dbReference type="InterPro" id="IPR005467">
    <property type="entry name" value="His_kinase_dom"/>
</dbReference>
<evidence type="ECO:0000256" key="6">
    <source>
        <dbReference type="ARBA" id="ARBA00022553"/>
    </source>
</evidence>
<dbReference type="InterPro" id="IPR003594">
    <property type="entry name" value="HATPase_dom"/>
</dbReference>
<dbReference type="InterPro" id="IPR014310">
    <property type="entry name" value="Sig_transdc_His_kinase_PhoR"/>
</dbReference>
<dbReference type="GO" id="GO:0004721">
    <property type="term" value="F:phosphoprotein phosphatase activity"/>
    <property type="evidence" value="ECO:0007669"/>
    <property type="project" value="InterPro"/>
</dbReference>
<keyword evidence="5" id="KW-1003">Cell membrane</keyword>
<evidence type="ECO:0000256" key="4">
    <source>
        <dbReference type="ARBA" id="ARBA00022448"/>
    </source>
</evidence>
<dbReference type="Pfam" id="PF00512">
    <property type="entry name" value="HisKA"/>
    <property type="match status" value="1"/>
</dbReference>
<dbReference type="NCBIfam" id="TIGR02966">
    <property type="entry name" value="phoR_proteo"/>
    <property type="match status" value="1"/>
</dbReference>
<protein>
    <recommendedName>
        <fullName evidence="3">histidine kinase</fullName>
        <ecNumber evidence="3">2.7.13.3</ecNumber>
    </recommendedName>
</protein>
<dbReference type="GO" id="GO:0000155">
    <property type="term" value="F:phosphorelay sensor kinase activity"/>
    <property type="evidence" value="ECO:0007669"/>
    <property type="project" value="InterPro"/>
</dbReference>
<evidence type="ECO:0000256" key="7">
    <source>
        <dbReference type="ARBA" id="ARBA00022679"/>
    </source>
</evidence>
<keyword evidence="4" id="KW-0813">Transport</keyword>
<evidence type="ECO:0000256" key="11">
    <source>
        <dbReference type="ARBA" id="ARBA00022840"/>
    </source>
</evidence>
<keyword evidence="12" id="KW-0472">Membrane</keyword>
<dbReference type="EC" id="2.7.13.3" evidence="3"/>
<evidence type="ECO:0000256" key="8">
    <source>
        <dbReference type="ARBA" id="ARBA00022692"/>
    </source>
</evidence>
<keyword evidence="8" id="KW-0812">Transmembrane</keyword>
<accession>A0A193LKI9</accession>
<keyword evidence="16" id="KW-1185">Reference proteome</keyword>
<keyword evidence="11" id="KW-0067">ATP-binding</keyword>
<dbReference type="Gene3D" id="3.30.565.10">
    <property type="entry name" value="Histidine kinase-like ATPase, C-terminal domain"/>
    <property type="match status" value="1"/>
</dbReference>
<dbReference type="CDD" id="cd00082">
    <property type="entry name" value="HisKA"/>
    <property type="match status" value="1"/>
</dbReference>
<reference evidence="15 16" key="1">
    <citation type="submission" date="2016-06" db="EMBL/GenBank/DDBJ databases">
        <title>Complete genome sequence of a deep-branching marine Gamma Proteobacterium Woeseia oceani type strain XK5.</title>
        <authorList>
            <person name="Mu D."/>
            <person name="Du Z."/>
        </authorList>
    </citation>
    <scope>NUCLEOTIDE SEQUENCE [LARGE SCALE GENOMIC DNA]</scope>
    <source>
        <strain evidence="15 16">XK5</strain>
    </source>
</reference>